<accession>A0A4R4DQ28</accession>
<keyword evidence="4" id="KW-0963">Cytoplasm</keyword>
<evidence type="ECO:0000313" key="6">
    <source>
        <dbReference type="Proteomes" id="UP000295023"/>
    </source>
</evidence>
<name>A0A4R4DQ28_9PROT</name>
<dbReference type="EC" id="3.6.1.9" evidence="4"/>
<dbReference type="AlphaFoldDB" id="A0A4R4DQ28"/>
<comment type="subcellular location">
    <subcellularLocation>
        <location evidence="4">Cytoplasm</location>
    </subcellularLocation>
</comment>
<proteinExistence type="inferred from homology"/>
<comment type="catalytic activity">
    <reaction evidence="4">
        <text>a ribonucleoside 5'-triphosphate + H2O = a ribonucleoside 5'-phosphate + diphosphate + H(+)</text>
        <dbReference type="Rhea" id="RHEA:23996"/>
        <dbReference type="ChEBI" id="CHEBI:15377"/>
        <dbReference type="ChEBI" id="CHEBI:15378"/>
        <dbReference type="ChEBI" id="CHEBI:33019"/>
        <dbReference type="ChEBI" id="CHEBI:58043"/>
        <dbReference type="ChEBI" id="CHEBI:61557"/>
        <dbReference type="EC" id="3.6.1.9"/>
    </reaction>
</comment>
<dbReference type="InterPro" id="IPR003697">
    <property type="entry name" value="Maf-like"/>
</dbReference>
<comment type="catalytic activity">
    <reaction evidence="4">
        <text>a 2'-deoxyribonucleoside 5'-triphosphate + H2O = a 2'-deoxyribonucleoside 5'-phosphate + diphosphate + H(+)</text>
        <dbReference type="Rhea" id="RHEA:44644"/>
        <dbReference type="ChEBI" id="CHEBI:15377"/>
        <dbReference type="ChEBI" id="CHEBI:15378"/>
        <dbReference type="ChEBI" id="CHEBI:33019"/>
        <dbReference type="ChEBI" id="CHEBI:61560"/>
        <dbReference type="ChEBI" id="CHEBI:65317"/>
        <dbReference type="EC" id="3.6.1.9"/>
    </reaction>
</comment>
<comment type="caution">
    <text evidence="4">Lacks conserved residue(s) required for the propagation of feature annotation.</text>
</comment>
<reference evidence="5 6" key="1">
    <citation type="submission" date="2019-03" db="EMBL/GenBank/DDBJ databases">
        <title>Paracraurococcus aquatilis NE82 genome sequence.</title>
        <authorList>
            <person name="Zhao Y."/>
            <person name="Du Z."/>
        </authorList>
    </citation>
    <scope>NUCLEOTIDE SEQUENCE [LARGE SCALE GENOMIC DNA]</scope>
    <source>
        <strain evidence="5 6">NE82</strain>
    </source>
</reference>
<dbReference type="InterPro" id="IPR029001">
    <property type="entry name" value="ITPase-like_fam"/>
</dbReference>
<evidence type="ECO:0000256" key="2">
    <source>
        <dbReference type="ARBA" id="ARBA00022801"/>
    </source>
</evidence>
<dbReference type="GO" id="GO:0009117">
    <property type="term" value="P:nucleotide metabolic process"/>
    <property type="evidence" value="ECO:0007669"/>
    <property type="project" value="UniProtKB-KW"/>
</dbReference>
<evidence type="ECO:0000313" key="5">
    <source>
        <dbReference type="EMBL" id="TCZ64054.1"/>
    </source>
</evidence>
<keyword evidence="6" id="KW-1185">Reference proteome</keyword>
<gene>
    <name evidence="5" type="ORF">EXY23_08780</name>
</gene>
<evidence type="ECO:0000256" key="1">
    <source>
        <dbReference type="ARBA" id="ARBA00001968"/>
    </source>
</evidence>
<dbReference type="PANTHER" id="PTHR43213">
    <property type="entry name" value="BIFUNCTIONAL DTTP/UTP PYROPHOSPHATASE/METHYLTRANSFERASE PROTEIN-RELATED"/>
    <property type="match status" value="1"/>
</dbReference>
<keyword evidence="3 4" id="KW-0546">Nucleotide metabolism</keyword>
<dbReference type="GO" id="GO:0005737">
    <property type="term" value="C:cytoplasm"/>
    <property type="evidence" value="ECO:0007669"/>
    <property type="project" value="UniProtKB-SubCell"/>
</dbReference>
<comment type="function">
    <text evidence="4">Nucleoside triphosphate pyrophosphatase. May have a dual role in cell division arrest and in preventing the incorporation of modified nucleotides into cellular nucleic acids.</text>
</comment>
<protein>
    <recommendedName>
        <fullName evidence="4">Nucleoside triphosphate pyrophosphatase</fullName>
        <ecNumber evidence="4">3.6.1.9</ecNumber>
    </recommendedName>
    <alternativeName>
        <fullName evidence="4">Nucleotide pyrophosphatase</fullName>
        <shortName evidence="4">Nucleotide PPase</shortName>
    </alternativeName>
</protein>
<dbReference type="OrthoDB" id="9813962at2"/>
<dbReference type="EMBL" id="SKBM01000006">
    <property type="protein sequence ID" value="TCZ64054.1"/>
    <property type="molecule type" value="Genomic_DNA"/>
</dbReference>
<comment type="similarity">
    <text evidence="4">Belongs to the Maf family.</text>
</comment>
<dbReference type="Pfam" id="PF02545">
    <property type="entry name" value="Maf"/>
    <property type="match status" value="1"/>
</dbReference>
<sequence>MSGLQAAAPPLVLATASAARRAVLSAAGLSFTAEAAAVDEAAIKESALAEGIPAEEAALLLAEAKARRLARRHPDALVIGADQMLVCEGRWFDKPVGMDGAREHLRALRGKTHVLVTAMVCWRHGARAWQHVARPRLTMRDASDEFLEAYLALEGEAVLASVGAYRLEGPGVQLFSRVEGEYSAILGLPLLPLLDFLRGHGVLLR</sequence>
<dbReference type="Gene3D" id="3.90.950.10">
    <property type="match status" value="1"/>
</dbReference>
<evidence type="ECO:0000256" key="3">
    <source>
        <dbReference type="ARBA" id="ARBA00023080"/>
    </source>
</evidence>
<dbReference type="PANTHER" id="PTHR43213:SF5">
    <property type="entry name" value="BIFUNCTIONAL DTTP_UTP PYROPHOSPHATASE_METHYLTRANSFERASE PROTEIN-RELATED"/>
    <property type="match status" value="1"/>
</dbReference>
<comment type="cofactor">
    <cofactor evidence="1 4">
        <name>a divalent metal cation</name>
        <dbReference type="ChEBI" id="CHEBI:60240"/>
    </cofactor>
</comment>
<evidence type="ECO:0000256" key="4">
    <source>
        <dbReference type="HAMAP-Rule" id="MF_00528"/>
    </source>
</evidence>
<dbReference type="SUPFAM" id="SSF52972">
    <property type="entry name" value="ITPase-like"/>
    <property type="match status" value="1"/>
</dbReference>
<dbReference type="PIRSF" id="PIRSF006305">
    <property type="entry name" value="Maf"/>
    <property type="match status" value="1"/>
</dbReference>
<dbReference type="Proteomes" id="UP000295023">
    <property type="component" value="Unassembled WGS sequence"/>
</dbReference>
<dbReference type="GO" id="GO:0047429">
    <property type="term" value="F:nucleoside triphosphate diphosphatase activity"/>
    <property type="evidence" value="ECO:0007669"/>
    <property type="project" value="UniProtKB-EC"/>
</dbReference>
<dbReference type="HAMAP" id="MF_00528">
    <property type="entry name" value="Maf"/>
    <property type="match status" value="1"/>
</dbReference>
<feature type="active site" description="Proton acceptor" evidence="4">
    <location>
        <position position="82"/>
    </location>
</feature>
<keyword evidence="2 4" id="KW-0378">Hydrolase</keyword>
<comment type="caution">
    <text evidence="5">The sequence shown here is derived from an EMBL/GenBank/DDBJ whole genome shotgun (WGS) entry which is preliminary data.</text>
</comment>
<organism evidence="5 6">
    <name type="scientific">Roseicella aquatilis</name>
    <dbReference type="NCBI Taxonomy" id="2527868"/>
    <lineage>
        <taxon>Bacteria</taxon>
        <taxon>Pseudomonadati</taxon>
        <taxon>Pseudomonadota</taxon>
        <taxon>Alphaproteobacteria</taxon>
        <taxon>Acetobacterales</taxon>
        <taxon>Roseomonadaceae</taxon>
        <taxon>Roseicella</taxon>
    </lineage>
</organism>